<dbReference type="InterPro" id="IPR023271">
    <property type="entry name" value="Aquaporin-like"/>
</dbReference>
<dbReference type="OrthoDB" id="3222at2759"/>
<evidence type="ECO:0000256" key="3">
    <source>
        <dbReference type="ARBA" id="ARBA00022692"/>
    </source>
</evidence>
<name>A0A1R3JHP7_9ROSI</name>
<dbReference type="CDD" id="cd00333">
    <property type="entry name" value="MIP"/>
    <property type="match status" value="1"/>
</dbReference>
<dbReference type="PANTHER" id="PTHR45724:SF21">
    <property type="entry name" value="MAJOR INTRINSIC PROTEIN"/>
    <property type="match status" value="1"/>
</dbReference>
<evidence type="ECO:0000256" key="2">
    <source>
        <dbReference type="ARBA" id="ARBA00022448"/>
    </source>
</evidence>
<feature type="transmembrane region" description="Helical" evidence="7">
    <location>
        <begin position="252"/>
        <end position="273"/>
    </location>
</feature>
<dbReference type="Gene3D" id="1.20.1080.10">
    <property type="entry name" value="Glycerol uptake facilitator protein"/>
    <property type="match status" value="1"/>
</dbReference>
<organism evidence="8 9">
    <name type="scientific">Corchorus olitorius</name>
    <dbReference type="NCBI Taxonomy" id="93759"/>
    <lineage>
        <taxon>Eukaryota</taxon>
        <taxon>Viridiplantae</taxon>
        <taxon>Streptophyta</taxon>
        <taxon>Embryophyta</taxon>
        <taxon>Tracheophyta</taxon>
        <taxon>Spermatophyta</taxon>
        <taxon>Magnoliopsida</taxon>
        <taxon>eudicotyledons</taxon>
        <taxon>Gunneridae</taxon>
        <taxon>Pentapetalae</taxon>
        <taxon>rosids</taxon>
        <taxon>malvids</taxon>
        <taxon>Malvales</taxon>
        <taxon>Malvaceae</taxon>
        <taxon>Grewioideae</taxon>
        <taxon>Apeibeae</taxon>
        <taxon>Corchorus</taxon>
    </lineage>
</organism>
<dbReference type="Proteomes" id="UP000187203">
    <property type="component" value="Unassembled WGS sequence"/>
</dbReference>
<keyword evidence="9" id="KW-1185">Reference proteome</keyword>
<feature type="transmembrane region" description="Helical" evidence="7">
    <location>
        <begin position="140"/>
        <end position="158"/>
    </location>
</feature>
<dbReference type="Pfam" id="PF00230">
    <property type="entry name" value="MIP"/>
    <property type="match status" value="1"/>
</dbReference>
<dbReference type="PANTHER" id="PTHR45724">
    <property type="entry name" value="AQUAPORIN NIP2-1"/>
    <property type="match status" value="1"/>
</dbReference>
<reference evidence="9" key="1">
    <citation type="submission" date="2013-09" db="EMBL/GenBank/DDBJ databases">
        <title>Corchorus olitorius genome sequencing.</title>
        <authorList>
            <person name="Alam M."/>
            <person name="Haque M.S."/>
            <person name="Islam M.S."/>
            <person name="Emdad E.M."/>
            <person name="Islam M.M."/>
            <person name="Ahmed B."/>
            <person name="Halim A."/>
            <person name="Hossen Q.M.M."/>
            <person name="Hossain M.Z."/>
            <person name="Ahmed R."/>
            <person name="Khan M.M."/>
            <person name="Islam R."/>
            <person name="Rashid M.M."/>
            <person name="Khan S.A."/>
            <person name="Rahman M.S."/>
            <person name="Alam M."/>
            <person name="Yahiya A.S."/>
            <person name="Khan M.S."/>
            <person name="Azam M.S."/>
            <person name="Haque T."/>
            <person name="Lashkar M.Z.H."/>
            <person name="Akhand A.I."/>
            <person name="Morshed G."/>
            <person name="Roy S."/>
            <person name="Uddin K.S."/>
            <person name="Rabeya T."/>
            <person name="Hossain A.S."/>
            <person name="Chowdhury A."/>
            <person name="Snigdha A.R."/>
            <person name="Mortoza M.S."/>
            <person name="Matin S.A."/>
            <person name="Hoque S.M.E."/>
            <person name="Islam M.K."/>
            <person name="Roy D.K."/>
            <person name="Haider R."/>
            <person name="Moosa M.M."/>
            <person name="Elias S.M."/>
            <person name="Hasan A.M."/>
            <person name="Jahan S."/>
            <person name="Shafiuddin M."/>
            <person name="Mahmood N."/>
            <person name="Shommy N.S."/>
        </authorList>
    </citation>
    <scope>NUCLEOTIDE SEQUENCE [LARGE SCALE GENOMIC DNA]</scope>
    <source>
        <strain evidence="9">cv. O-4</strain>
    </source>
</reference>
<gene>
    <name evidence="8" type="ORF">COLO4_16389</name>
</gene>
<dbReference type="AlphaFoldDB" id="A0A1R3JHP7"/>
<dbReference type="PRINTS" id="PR00783">
    <property type="entry name" value="MINTRINSICP"/>
</dbReference>
<accession>A0A1R3JHP7</accession>
<feature type="transmembrane region" description="Helical" evidence="7">
    <location>
        <begin position="182"/>
        <end position="202"/>
    </location>
</feature>
<evidence type="ECO:0000313" key="8">
    <source>
        <dbReference type="EMBL" id="OMO94351.1"/>
    </source>
</evidence>
<keyword evidence="4 7" id="KW-1133">Transmembrane helix</keyword>
<dbReference type="GO" id="GO:0016020">
    <property type="term" value="C:membrane"/>
    <property type="evidence" value="ECO:0007669"/>
    <property type="project" value="UniProtKB-SubCell"/>
</dbReference>
<keyword evidence="3 6" id="KW-0812">Transmembrane</keyword>
<dbReference type="PROSITE" id="PS00221">
    <property type="entry name" value="MIP"/>
    <property type="match status" value="1"/>
</dbReference>
<comment type="subcellular location">
    <subcellularLocation>
        <location evidence="1">Membrane</location>
        <topology evidence="1">Multi-pass membrane protein</topology>
    </subcellularLocation>
</comment>
<evidence type="ECO:0000256" key="6">
    <source>
        <dbReference type="RuleBase" id="RU000477"/>
    </source>
</evidence>
<dbReference type="STRING" id="93759.A0A1R3JHP7"/>
<evidence type="ECO:0000313" key="9">
    <source>
        <dbReference type="Proteomes" id="UP000187203"/>
    </source>
</evidence>
<keyword evidence="5 7" id="KW-0472">Membrane</keyword>
<proteinExistence type="inferred from homology"/>
<dbReference type="SUPFAM" id="SSF81338">
    <property type="entry name" value="Aquaporin-like"/>
    <property type="match status" value="1"/>
</dbReference>
<comment type="caution">
    <text evidence="8">The sequence shown here is derived from an EMBL/GenBank/DDBJ whole genome shotgun (WGS) entry which is preliminary data.</text>
</comment>
<dbReference type="GO" id="GO:0015267">
    <property type="term" value="F:channel activity"/>
    <property type="evidence" value="ECO:0007669"/>
    <property type="project" value="InterPro"/>
</dbReference>
<dbReference type="InterPro" id="IPR022357">
    <property type="entry name" value="MIP_CS"/>
</dbReference>
<dbReference type="NCBIfam" id="TIGR00861">
    <property type="entry name" value="MIP"/>
    <property type="match status" value="1"/>
</dbReference>
<dbReference type="EMBL" id="AWUE01016076">
    <property type="protein sequence ID" value="OMO94351.1"/>
    <property type="molecule type" value="Genomic_DNA"/>
</dbReference>
<sequence>MAYTPSITEEFSHSPKLSPLKHSSVEISPKLISLPTKYSIEEEARANHSREFYSCIPPSSLQKTVAELVGTFFLVFVGCGAVIISQDHDLGVAGIAIAWGLVLTAAIYAVGHISGAHFNPAVTLAFATARKFPWKLVPTYLLAQVLGATLASLTLRVLHHEKDKIKLAVTQYQKPQTSDLEALTWEFIITFFLMFNICAVATDHRASKVITGITIGGTLAFNAIIAGPITGASMNPARSLGPAVVSGVYKNLWVYIVAPILGALFATLVYSILRVPEPQKPEEGEV</sequence>
<evidence type="ECO:0000256" key="5">
    <source>
        <dbReference type="ARBA" id="ARBA00023136"/>
    </source>
</evidence>
<dbReference type="InterPro" id="IPR034294">
    <property type="entry name" value="Aquaporin_transptr"/>
</dbReference>
<evidence type="ECO:0000256" key="7">
    <source>
        <dbReference type="SAM" id="Phobius"/>
    </source>
</evidence>
<feature type="transmembrane region" description="Helical" evidence="7">
    <location>
        <begin position="209"/>
        <end position="232"/>
    </location>
</feature>
<feature type="transmembrane region" description="Helical" evidence="7">
    <location>
        <begin position="65"/>
        <end position="84"/>
    </location>
</feature>
<dbReference type="InterPro" id="IPR000425">
    <property type="entry name" value="MIP"/>
</dbReference>
<evidence type="ECO:0000256" key="4">
    <source>
        <dbReference type="ARBA" id="ARBA00022989"/>
    </source>
</evidence>
<comment type="similarity">
    <text evidence="6">Belongs to the MIP/aquaporin (TC 1.A.8) family.</text>
</comment>
<feature type="transmembrane region" description="Helical" evidence="7">
    <location>
        <begin position="90"/>
        <end position="110"/>
    </location>
</feature>
<keyword evidence="2 6" id="KW-0813">Transport</keyword>
<evidence type="ECO:0000256" key="1">
    <source>
        <dbReference type="ARBA" id="ARBA00004141"/>
    </source>
</evidence>
<protein>
    <submittedName>
        <fullName evidence="8">Major intrinsic protein</fullName>
    </submittedName>
</protein>